<name>A0AAN9TFH5_9HEMI</name>
<keyword evidence="10" id="KW-0010">Activator</keyword>
<evidence type="ECO:0000256" key="8">
    <source>
        <dbReference type="ARBA" id="ARBA00023015"/>
    </source>
</evidence>
<dbReference type="EMBL" id="JBBCAQ010000022">
    <property type="protein sequence ID" value="KAK7590428.1"/>
    <property type="molecule type" value="Genomic_DNA"/>
</dbReference>
<dbReference type="InterPro" id="IPR013087">
    <property type="entry name" value="Znf_C2H2_type"/>
</dbReference>
<evidence type="ECO:0000256" key="3">
    <source>
        <dbReference type="ARBA" id="ARBA00022491"/>
    </source>
</evidence>
<evidence type="ECO:0000256" key="10">
    <source>
        <dbReference type="ARBA" id="ARBA00023159"/>
    </source>
</evidence>
<keyword evidence="6 13" id="KW-0863">Zinc-finger</keyword>
<keyword evidence="9" id="KW-0238">DNA-binding</keyword>
<feature type="compositionally biased region" description="Polar residues" evidence="14">
    <location>
        <begin position="334"/>
        <end position="343"/>
    </location>
</feature>
<dbReference type="PANTHER" id="PTHR14003:SF19">
    <property type="entry name" value="YY2 TRANSCRIPTION FACTOR"/>
    <property type="match status" value="1"/>
</dbReference>
<organism evidence="16 17">
    <name type="scientific">Parthenolecanium corni</name>
    <dbReference type="NCBI Taxonomy" id="536013"/>
    <lineage>
        <taxon>Eukaryota</taxon>
        <taxon>Metazoa</taxon>
        <taxon>Ecdysozoa</taxon>
        <taxon>Arthropoda</taxon>
        <taxon>Hexapoda</taxon>
        <taxon>Insecta</taxon>
        <taxon>Pterygota</taxon>
        <taxon>Neoptera</taxon>
        <taxon>Paraneoptera</taxon>
        <taxon>Hemiptera</taxon>
        <taxon>Sternorrhyncha</taxon>
        <taxon>Coccoidea</taxon>
        <taxon>Coccidae</taxon>
        <taxon>Parthenolecanium</taxon>
    </lineage>
</organism>
<comment type="similarity">
    <text evidence="2">Belongs to the YY transcription factor family.</text>
</comment>
<dbReference type="AlphaFoldDB" id="A0AAN9TFH5"/>
<evidence type="ECO:0000256" key="4">
    <source>
        <dbReference type="ARBA" id="ARBA00022723"/>
    </source>
</evidence>
<dbReference type="GO" id="GO:0008270">
    <property type="term" value="F:zinc ion binding"/>
    <property type="evidence" value="ECO:0007669"/>
    <property type="project" value="UniProtKB-KW"/>
</dbReference>
<keyword evidence="7" id="KW-0862">Zinc</keyword>
<dbReference type="PROSITE" id="PS00028">
    <property type="entry name" value="ZINC_FINGER_C2H2_1"/>
    <property type="match status" value="3"/>
</dbReference>
<evidence type="ECO:0000256" key="12">
    <source>
        <dbReference type="ARBA" id="ARBA00023242"/>
    </source>
</evidence>
<feature type="domain" description="C2H2-type" evidence="15">
    <location>
        <begin position="244"/>
        <end position="271"/>
    </location>
</feature>
<feature type="domain" description="C2H2-type" evidence="15">
    <location>
        <begin position="215"/>
        <end position="239"/>
    </location>
</feature>
<sequence>MASTDYLTDVGLQQSIQEIEIEAIPVDIPCETVETTINYNSQPMHIAIPSTMHGNQEIILQPKPEIIQVESLSSYDTIPVNAEIFGDTVAGPSKIQRRIKKDNRFSDSDHFMAQEVSYIDSKPKKWEQKQVQIRTLEGEFSVTMWASGTDDDECSNPEPEQEYEEYKEEYVDDRKYAVESIPGLDLSDPKQLAEFARPRIRMKKETVSEGLDRTIACPQKGCTKMFRDNSAMRKHLHTHGPRVHVCAECGKAFVESSKLKRHQLVHTGEKPFQCTFEGCGKRFSLDFNLRTHVRIHTGDRPYVCPFDGCNKKFAQSTNLKSHILTHAKSKPRQLNRSSATMQPGDSPPPYVQVDVPDVESQHYIVYAD</sequence>
<dbReference type="FunFam" id="3.30.160.60:FF:000163">
    <property type="entry name" value="transcriptional repressor protein YY1"/>
    <property type="match status" value="1"/>
</dbReference>
<keyword evidence="3" id="KW-0678">Repressor</keyword>
<dbReference type="FunFam" id="3.30.160.60:FF:000104">
    <property type="entry name" value="Transcriptional repressor protein YY1"/>
    <property type="match status" value="1"/>
</dbReference>
<dbReference type="Gene3D" id="3.30.160.60">
    <property type="entry name" value="Classic Zinc Finger"/>
    <property type="match status" value="4"/>
</dbReference>
<keyword evidence="12" id="KW-0539">Nucleus</keyword>
<evidence type="ECO:0000256" key="13">
    <source>
        <dbReference type="PROSITE-ProRule" id="PRU00042"/>
    </source>
</evidence>
<dbReference type="GO" id="GO:0005667">
    <property type="term" value="C:transcription regulator complex"/>
    <property type="evidence" value="ECO:0007669"/>
    <property type="project" value="TreeGrafter"/>
</dbReference>
<proteinExistence type="inferred from homology"/>
<evidence type="ECO:0000313" key="17">
    <source>
        <dbReference type="Proteomes" id="UP001367676"/>
    </source>
</evidence>
<evidence type="ECO:0000256" key="2">
    <source>
        <dbReference type="ARBA" id="ARBA00006232"/>
    </source>
</evidence>
<keyword evidence="5" id="KW-0677">Repeat</keyword>
<accession>A0AAN9TFH5</accession>
<dbReference type="PANTHER" id="PTHR14003">
    <property type="entry name" value="TRANSCRIPTIONAL REPRESSOR PROTEIN YY"/>
    <property type="match status" value="1"/>
</dbReference>
<keyword evidence="11" id="KW-0804">Transcription</keyword>
<dbReference type="SUPFAM" id="SSF57667">
    <property type="entry name" value="beta-beta-alpha zinc fingers"/>
    <property type="match status" value="3"/>
</dbReference>
<keyword evidence="8" id="KW-0805">Transcription regulation</keyword>
<evidence type="ECO:0000256" key="1">
    <source>
        <dbReference type="ARBA" id="ARBA00004123"/>
    </source>
</evidence>
<evidence type="ECO:0000259" key="15">
    <source>
        <dbReference type="PROSITE" id="PS50157"/>
    </source>
</evidence>
<reference evidence="16 17" key="1">
    <citation type="submission" date="2024-03" db="EMBL/GenBank/DDBJ databases">
        <title>Adaptation during the transition from Ophiocordyceps entomopathogen to insect associate is accompanied by gene loss and intensified selection.</title>
        <authorList>
            <person name="Ward C.M."/>
            <person name="Onetto C.A."/>
            <person name="Borneman A.R."/>
        </authorList>
    </citation>
    <scope>NUCLEOTIDE SEQUENCE [LARGE SCALE GENOMIC DNA]</scope>
    <source>
        <strain evidence="16">AWRI1</strain>
        <tissue evidence="16">Single Adult Female</tissue>
    </source>
</reference>
<dbReference type="Proteomes" id="UP001367676">
    <property type="component" value="Unassembled WGS sequence"/>
</dbReference>
<keyword evidence="17" id="KW-1185">Reference proteome</keyword>
<dbReference type="PROSITE" id="PS50157">
    <property type="entry name" value="ZINC_FINGER_C2H2_2"/>
    <property type="match status" value="4"/>
</dbReference>
<feature type="region of interest" description="Disordered" evidence="14">
    <location>
        <begin position="327"/>
        <end position="353"/>
    </location>
</feature>
<feature type="domain" description="C2H2-type" evidence="15">
    <location>
        <begin position="302"/>
        <end position="331"/>
    </location>
</feature>
<dbReference type="FunFam" id="3.30.160.60:FF:000174">
    <property type="entry name" value="Transcriptional repressor protein YY1"/>
    <property type="match status" value="1"/>
</dbReference>
<comment type="caution">
    <text evidence="16">The sequence shown here is derived from an EMBL/GenBank/DDBJ whole genome shotgun (WGS) entry which is preliminary data.</text>
</comment>
<protein>
    <recommendedName>
        <fullName evidence="15">C2H2-type domain-containing protein</fullName>
    </recommendedName>
</protein>
<evidence type="ECO:0000256" key="7">
    <source>
        <dbReference type="ARBA" id="ARBA00022833"/>
    </source>
</evidence>
<keyword evidence="4" id="KW-0479">Metal-binding</keyword>
<evidence type="ECO:0000256" key="14">
    <source>
        <dbReference type="SAM" id="MobiDB-lite"/>
    </source>
</evidence>
<dbReference type="GO" id="GO:0031519">
    <property type="term" value="C:PcG protein complex"/>
    <property type="evidence" value="ECO:0007669"/>
    <property type="project" value="TreeGrafter"/>
</dbReference>
<dbReference type="InterPro" id="IPR036236">
    <property type="entry name" value="Znf_C2H2_sf"/>
</dbReference>
<dbReference type="Pfam" id="PF00096">
    <property type="entry name" value="zf-C2H2"/>
    <property type="match status" value="4"/>
</dbReference>
<evidence type="ECO:0000313" key="16">
    <source>
        <dbReference type="EMBL" id="KAK7590428.1"/>
    </source>
</evidence>
<dbReference type="GO" id="GO:0000785">
    <property type="term" value="C:chromatin"/>
    <property type="evidence" value="ECO:0007669"/>
    <property type="project" value="TreeGrafter"/>
</dbReference>
<dbReference type="FunFam" id="3.30.160.60:FF:000109">
    <property type="entry name" value="Transcriptional repressor protein YY1"/>
    <property type="match status" value="1"/>
</dbReference>
<dbReference type="GO" id="GO:0000978">
    <property type="term" value="F:RNA polymerase II cis-regulatory region sequence-specific DNA binding"/>
    <property type="evidence" value="ECO:0007669"/>
    <property type="project" value="TreeGrafter"/>
</dbReference>
<gene>
    <name evidence="16" type="ORF">V9T40_002041</name>
</gene>
<evidence type="ECO:0000256" key="5">
    <source>
        <dbReference type="ARBA" id="ARBA00022737"/>
    </source>
</evidence>
<evidence type="ECO:0000256" key="6">
    <source>
        <dbReference type="ARBA" id="ARBA00022771"/>
    </source>
</evidence>
<feature type="domain" description="C2H2-type" evidence="15">
    <location>
        <begin position="272"/>
        <end position="301"/>
    </location>
</feature>
<dbReference type="GO" id="GO:0000981">
    <property type="term" value="F:DNA-binding transcription factor activity, RNA polymerase II-specific"/>
    <property type="evidence" value="ECO:0007669"/>
    <property type="project" value="TreeGrafter"/>
</dbReference>
<evidence type="ECO:0000256" key="11">
    <source>
        <dbReference type="ARBA" id="ARBA00023163"/>
    </source>
</evidence>
<evidence type="ECO:0000256" key="9">
    <source>
        <dbReference type="ARBA" id="ARBA00023125"/>
    </source>
</evidence>
<dbReference type="SMART" id="SM00355">
    <property type="entry name" value="ZnF_C2H2"/>
    <property type="match status" value="4"/>
</dbReference>
<comment type="subcellular location">
    <subcellularLocation>
        <location evidence="1">Nucleus</location>
    </subcellularLocation>
</comment>